<feature type="transmembrane region" description="Helical" evidence="1">
    <location>
        <begin position="175"/>
        <end position="197"/>
    </location>
</feature>
<feature type="transmembrane region" description="Helical" evidence="1">
    <location>
        <begin position="141"/>
        <end position="163"/>
    </location>
</feature>
<evidence type="ECO:0000256" key="1">
    <source>
        <dbReference type="SAM" id="Phobius"/>
    </source>
</evidence>
<dbReference type="eggNOG" id="ENOG502RMMX">
    <property type="taxonomic scope" value="Eukaryota"/>
</dbReference>
<dbReference type="RefSeq" id="XP_006696454.1">
    <property type="nucleotide sequence ID" value="XM_006696391.1"/>
</dbReference>
<feature type="transmembrane region" description="Helical" evidence="1">
    <location>
        <begin position="34"/>
        <end position="61"/>
    </location>
</feature>
<keyword evidence="1" id="KW-0472">Membrane</keyword>
<keyword evidence="1" id="KW-0812">Transmembrane</keyword>
<dbReference type="EMBL" id="GL988046">
    <property type="protein sequence ID" value="EGS18123.1"/>
    <property type="molecule type" value="Genomic_DNA"/>
</dbReference>
<organism evidence="3">
    <name type="scientific">Chaetomium thermophilum (strain DSM 1495 / CBS 144.50 / IMI 039719)</name>
    <name type="common">Thermochaetoides thermophila</name>
    <dbReference type="NCBI Taxonomy" id="759272"/>
    <lineage>
        <taxon>Eukaryota</taxon>
        <taxon>Fungi</taxon>
        <taxon>Dikarya</taxon>
        <taxon>Ascomycota</taxon>
        <taxon>Pezizomycotina</taxon>
        <taxon>Sordariomycetes</taxon>
        <taxon>Sordariomycetidae</taxon>
        <taxon>Sordariales</taxon>
        <taxon>Chaetomiaceae</taxon>
        <taxon>Thermochaetoides</taxon>
    </lineage>
</organism>
<proteinExistence type="predicted"/>
<feature type="transmembrane region" description="Helical" evidence="1">
    <location>
        <begin position="244"/>
        <end position="263"/>
    </location>
</feature>
<keyword evidence="1" id="KW-1133">Transmembrane helix</keyword>
<reference evidence="2 3" key="1">
    <citation type="journal article" date="2011" name="Cell">
        <title>Insight into structure and assembly of the nuclear pore complex by utilizing the genome of a eukaryotic thermophile.</title>
        <authorList>
            <person name="Amlacher S."/>
            <person name="Sarges P."/>
            <person name="Flemming D."/>
            <person name="van Noort V."/>
            <person name="Kunze R."/>
            <person name="Devos D.P."/>
            <person name="Arumugam M."/>
            <person name="Bork P."/>
            <person name="Hurt E."/>
        </authorList>
    </citation>
    <scope>NUCLEOTIDE SEQUENCE [LARGE SCALE GENOMIC DNA]</scope>
    <source>
        <strain evidence="3">DSM 1495 / CBS 144.50 / IMI 039719</strain>
    </source>
</reference>
<dbReference type="Proteomes" id="UP000008066">
    <property type="component" value="Unassembled WGS sequence"/>
</dbReference>
<evidence type="ECO:0000313" key="2">
    <source>
        <dbReference type="EMBL" id="EGS18123.1"/>
    </source>
</evidence>
<dbReference type="GeneID" id="18260176"/>
<keyword evidence="3" id="KW-1185">Reference proteome</keyword>
<evidence type="ECO:0000313" key="3">
    <source>
        <dbReference type="Proteomes" id="UP000008066"/>
    </source>
</evidence>
<dbReference type="KEGG" id="cthr:CTHT_0061380"/>
<dbReference type="OrthoDB" id="3525430at2759"/>
<accession>G0SFA7</accession>
<feature type="transmembrane region" description="Helical" evidence="1">
    <location>
        <begin position="73"/>
        <end position="97"/>
    </location>
</feature>
<gene>
    <name evidence="2" type="ORF">CTHT_0061380</name>
</gene>
<protein>
    <submittedName>
        <fullName evidence="2">Uncharacterized protein</fullName>
    </submittedName>
</protein>
<dbReference type="AlphaFoldDB" id="G0SFA7"/>
<sequence>MSTTRDSNLTQSIPAQWQIYPSIPTECPRRRDTFIAFAITNLVTMVLGLAVGCRPFIYIISCRMFGKKKRKNVYWYNWLPTWGLTFVGNVLCAVLIMRTPGYEHIRVADVAMLYLQRPRITLLALTTVTYAIVWKGEMPWIRAWVATAGAELLLQIMAAIWVVRAGEGYLNQRHILAIAIWEWVNAGLTAIMAIYIVRCWRNQVAHAEAVDEAAKYPNGFVMQNDFWVQNGFSERQAVPKVKRLTFRVWLILMVIGGLGYAGVGAHQNLGLK</sequence>
<name>G0SFA7_CHATD</name>
<dbReference type="HOGENOM" id="CLU_1023083_0_0_1"/>